<dbReference type="EMBL" id="RWGY01000029">
    <property type="protein sequence ID" value="TVU20349.1"/>
    <property type="molecule type" value="Genomic_DNA"/>
</dbReference>
<protein>
    <submittedName>
        <fullName evidence="2">Uncharacterized protein</fullName>
    </submittedName>
</protein>
<feature type="non-terminal residue" evidence="2">
    <location>
        <position position="1"/>
    </location>
</feature>
<dbReference type="Proteomes" id="UP000324897">
    <property type="component" value="Chromosome 7"/>
</dbReference>
<evidence type="ECO:0000313" key="4">
    <source>
        <dbReference type="Proteomes" id="UP000324897"/>
    </source>
</evidence>
<reference evidence="2 4" key="1">
    <citation type="journal article" date="2019" name="Sci. Rep.">
        <title>A high-quality genome of Eragrostis curvula grass provides insights into Poaceae evolution and supports new strategies to enhance forage quality.</title>
        <authorList>
            <person name="Carballo J."/>
            <person name="Santos B.A.C.M."/>
            <person name="Zappacosta D."/>
            <person name="Garbus I."/>
            <person name="Selva J.P."/>
            <person name="Gallo C.A."/>
            <person name="Diaz A."/>
            <person name="Albertini E."/>
            <person name="Caccamo M."/>
            <person name="Echenique V."/>
        </authorList>
    </citation>
    <scope>NUCLEOTIDE SEQUENCE [LARGE SCALE GENOMIC DNA]</scope>
    <source>
        <strain evidence="4">cv. Victoria</strain>
        <tissue evidence="2">Leaf</tissue>
    </source>
</reference>
<name>A0A5J9SI68_9POAL</name>
<dbReference type="Gramene" id="TVT98789">
    <property type="protein sequence ID" value="TVT98789"/>
    <property type="gene ID" value="EJB05_55878"/>
</dbReference>
<keyword evidence="4" id="KW-1185">Reference proteome</keyword>
<evidence type="ECO:0000313" key="2">
    <source>
        <dbReference type="EMBL" id="TVT98789.1"/>
    </source>
</evidence>
<dbReference type="AlphaFoldDB" id="A0A5J9SI68"/>
<dbReference type="OrthoDB" id="715045at2759"/>
<gene>
    <name evidence="3" type="ORF">EJB05_36554</name>
    <name evidence="2" type="ORF">EJB05_55878</name>
</gene>
<comment type="caution">
    <text evidence="2">The sequence shown here is derived from an EMBL/GenBank/DDBJ whole genome shotgun (WGS) entry which is preliminary data.</text>
</comment>
<evidence type="ECO:0000313" key="3">
    <source>
        <dbReference type="EMBL" id="TVU20349.1"/>
    </source>
</evidence>
<sequence>MDENAVPAGPNGDATRSIKSAGQRSLRRRLVLLLIAVRSRTSQSPSAGDARFATAFPQPQQGLIRFDAPAPPCRSRTELAPVPPAAVALDGVWASSAPASGAVAPLDDDAFLHELVAGGDQPLFSYGDFFAGLQPQDRALELSACYFPNMAEMWGAAAAADHAHAKPQGLCNTLM</sequence>
<dbReference type="Gramene" id="TVU20349">
    <property type="protein sequence ID" value="TVU20349"/>
    <property type="gene ID" value="EJB05_36554"/>
</dbReference>
<proteinExistence type="predicted"/>
<organism evidence="2 4">
    <name type="scientific">Eragrostis curvula</name>
    <name type="common">weeping love grass</name>
    <dbReference type="NCBI Taxonomy" id="38414"/>
    <lineage>
        <taxon>Eukaryota</taxon>
        <taxon>Viridiplantae</taxon>
        <taxon>Streptophyta</taxon>
        <taxon>Embryophyta</taxon>
        <taxon>Tracheophyta</taxon>
        <taxon>Spermatophyta</taxon>
        <taxon>Magnoliopsida</taxon>
        <taxon>Liliopsida</taxon>
        <taxon>Poales</taxon>
        <taxon>Poaceae</taxon>
        <taxon>PACMAD clade</taxon>
        <taxon>Chloridoideae</taxon>
        <taxon>Eragrostideae</taxon>
        <taxon>Eragrostidinae</taxon>
        <taxon>Eragrostis</taxon>
    </lineage>
</organism>
<dbReference type="EMBL" id="RWGY01000805">
    <property type="protein sequence ID" value="TVT98789.1"/>
    <property type="molecule type" value="Genomic_DNA"/>
</dbReference>
<evidence type="ECO:0000256" key="1">
    <source>
        <dbReference type="SAM" id="MobiDB-lite"/>
    </source>
</evidence>
<accession>A0A5J9SI68</accession>
<feature type="region of interest" description="Disordered" evidence="1">
    <location>
        <begin position="1"/>
        <end position="21"/>
    </location>
</feature>